<name>A0A078MD99_9BACL</name>
<dbReference type="PATRIC" id="fig|1461583.4.peg.1824"/>
<accession>A0A078MD99</accession>
<evidence type="ECO:0000313" key="1">
    <source>
        <dbReference type="EMBL" id="CEA04250.1"/>
    </source>
</evidence>
<sequence>MTNSKIRIEENGRFQFDFSALDYVWEFHDVVAKTALSDVDFITETNEEVLFIEYKNANIQNAVNPDAMLQKIKHETFYHKIARKFYDSLLLFWARNGNENNLPIVYVLIIEHPILDKKLRKQLKLKIEKQLPFRLDDPLIEKQVISSFDVMDLKEWEERFPQVVISAVE</sequence>
<reference evidence="1" key="1">
    <citation type="submission" date="2014-07" db="EMBL/GenBank/DDBJ databases">
        <authorList>
            <person name="Urmite Genomes Urmite Genomes"/>
        </authorList>
    </citation>
    <scope>NUCLEOTIDE SEQUENCE</scope>
    <source>
        <strain evidence="1">13S34_air</strain>
    </source>
</reference>
<gene>
    <name evidence="1" type="ORF">BN1050_01902</name>
</gene>
<dbReference type="HOGENOM" id="CLU_130920_0_0_9"/>
<proteinExistence type="predicted"/>
<dbReference type="EMBL" id="LN483075">
    <property type="protein sequence ID" value="CEA04250.1"/>
    <property type="molecule type" value="Genomic_DNA"/>
</dbReference>
<protein>
    <submittedName>
        <fullName evidence="1">Uncharacterized protein</fullName>
    </submittedName>
</protein>
<dbReference type="AlphaFoldDB" id="A0A078MD99"/>
<organism evidence="1">
    <name type="scientific">Metalysinibacillus saudimassiliensis</name>
    <dbReference type="NCBI Taxonomy" id="1461583"/>
    <lineage>
        <taxon>Bacteria</taxon>
        <taxon>Bacillati</taxon>
        <taxon>Bacillota</taxon>
        <taxon>Bacilli</taxon>
        <taxon>Bacillales</taxon>
        <taxon>Caryophanaceae</taxon>
        <taxon>Metalysinibacillus</taxon>
    </lineage>
</organism>